<dbReference type="InterPro" id="IPR011646">
    <property type="entry name" value="KAP_P-loop"/>
</dbReference>
<organism evidence="2 3">
    <name type="scientific">Alteromonas stellipolaris</name>
    <dbReference type="NCBI Taxonomy" id="233316"/>
    <lineage>
        <taxon>Bacteria</taxon>
        <taxon>Pseudomonadati</taxon>
        <taxon>Pseudomonadota</taxon>
        <taxon>Gammaproteobacteria</taxon>
        <taxon>Alteromonadales</taxon>
        <taxon>Alteromonadaceae</taxon>
        <taxon>Alteromonas/Salinimonas group</taxon>
        <taxon>Alteromonas</taxon>
    </lineage>
</organism>
<name>A0AAW7YZY4_9ALTE</name>
<reference evidence="2" key="1">
    <citation type="submission" date="2023-07" db="EMBL/GenBank/DDBJ databases">
        <title>Genome content predicts the carbon catabolic preferences of heterotrophic bacteria.</title>
        <authorList>
            <person name="Gralka M."/>
        </authorList>
    </citation>
    <scope>NUCLEOTIDE SEQUENCE</scope>
    <source>
        <strain evidence="2">F2M12</strain>
    </source>
</reference>
<dbReference type="AlphaFoldDB" id="A0AAW7YZY4"/>
<evidence type="ECO:0000313" key="2">
    <source>
        <dbReference type="EMBL" id="MDO6577312.1"/>
    </source>
</evidence>
<feature type="domain" description="KAP NTPase" evidence="1">
    <location>
        <begin position="13"/>
        <end position="176"/>
    </location>
</feature>
<gene>
    <name evidence="2" type="ORF">Q4527_07900</name>
</gene>
<dbReference type="InterPro" id="IPR027417">
    <property type="entry name" value="P-loop_NTPase"/>
</dbReference>
<dbReference type="Proteomes" id="UP001170717">
    <property type="component" value="Unassembled WGS sequence"/>
</dbReference>
<dbReference type="EMBL" id="JAUOQI010000004">
    <property type="protein sequence ID" value="MDO6577312.1"/>
    <property type="molecule type" value="Genomic_DNA"/>
</dbReference>
<comment type="caution">
    <text evidence="2">The sequence shown here is derived from an EMBL/GenBank/DDBJ whole genome shotgun (WGS) entry which is preliminary data.</text>
</comment>
<accession>A0AAW7YZY4</accession>
<evidence type="ECO:0000313" key="3">
    <source>
        <dbReference type="Proteomes" id="UP001170717"/>
    </source>
</evidence>
<dbReference type="Pfam" id="PF07693">
    <property type="entry name" value="KAP_NTPase"/>
    <property type="match status" value="1"/>
</dbReference>
<proteinExistence type="predicted"/>
<protein>
    <recommendedName>
        <fullName evidence="1">KAP NTPase domain-containing protein</fullName>
    </recommendedName>
</protein>
<dbReference type="SUPFAM" id="SSF52540">
    <property type="entry name" value="P-loop containing nucleoside triphosphate hydrolases"/>
    <property type="match status" value="1"/>
</dbReference>
<dbReference type="RefSeq" id="WP_303538323.1">
    <property type="nucleotide sequence ID" value="NZ_JAUOQI010000004.1"/>
</dbReference>
<sequence>MKSGEKKMHSITQHILSLLDDTSFPPLVMLDGSWGEGKTYFTKKTLIPELQEKGYNYVFFSLTGLSSINDFKDRLLSSSYIRSEMDSDTGKSFSTIFTSIVSQFGGENGGTIASILSGASGLVKESMLSRLRDRVIIIDDLDRVKDKELSNLILGECLQLSDGSNLKFLFIVNDDKSLADAALKEKVFSGIIKLNKSLNEAIEIAFSKYAWFEHYRHEIEKIVEHKNLKNLRVLKRVSKKIDEINKVLQSDKSLDLDGCMTTLIKVTILTLHYHYEHKFSEADIWEKSEHSNMLPDEKNERYKYADLVDVHWFLTKPLISFLVGGSNWSLSIEDFGRLQKKGCPIDSFMFSPHFNHDDESFERKVDALQQFIFEEPNVPFSKWFEASCFYHFLQCNEFFGETRPDISEHFDELFAKKSFDYSDLDGRTNRLLIDPEDKLIFDKFEKEREAYRTQSAQNEKSDVFKRMKKGWSDVDIEIYRSHQLQPFFNQFSAQQLVECLINWENSDILLFNAFISDRYKSTNIKTHLAEECGIISELQKEVEAMYSSEKAGRKKGALGFLKQNLSSAVEVLSGDNS</sequence>
<dbReference type="Gene3D" id="3.40.50.300">
    <property type="entry name" value="P-loop containing nucleotide triphosphate hydrolases"/>
    <property type="match status" value="1"/>
</dbReference>
<evidence type="ECO:0000259" key="1">
    <source>
        <dbReference type="Pfam" id="PF07693"/>
    </source>
</evidence>